<dbReference type="SUPFAM" id="SSF53474">
    <property type="entry name" value="alpha/beta-Hydrolases"/>
    <property type="match status" value="1"/>
</dbReference>
<dbReference type="PANTHER" id="PTHR43798">
    <property type="entry name" value="MONOACYLGLYCEROL LIPASE"/>
    <property type="match status" value="1"/>
</dbReference>
<dbReference type="EMBL" id="CP017707">
    <property type="protein sequence ID" value="AOZ51979.1"/>
    <property type="molecule type" value="Genomic_DNA"/>
</dbReference>
<sequence>MPHAQLAGHQIYYEESGHGSQPLLLLNGITMSTVGWTLMMPLLEPHFRVIRMDFLGQGQSEHPPGELYALAEQADLAAALLDWLQLPQVYAAGLSYGGMVAQHLAHRHPDRLSRLLLAGTLAWADTVNHHIGDSWIAANSQGGLDLRYQISVPWLFSSRFLAGNAAMLDDLKLLAGMVDWDAVIRLINGVRQHDARTWLPQLQLPVHILVGDEDRLTPLYQARLLQELIPGAELEVLPGAAHVLHIEAVEAFARAIVRFRQG</sequence>
<dbReference type="GO" id="GO:0016787">
    <property type="term" value="F:hydrolase activity"/>
    <property type="evidence" value="ECO:0007669"/>
    <property type="project" value="UniProtKB-KW"/>
</dbReference>
<dbReference type="InterPro" id="IPR000073">
    <property type="entry name" value="AB_hydrolase_1"/>
</dbReference>
<dbReference type="KEGG" id="cvc:BKX93_19600"/>
<reference evidence="1 2" key="1">
    <citation type="submission" date="2016-10" db="EMBL/GenBank/DDBJ databases">
        <title>Chromobacterium muskegensis sp. nov., an insecticidal bacterium isolated from Sphagnum bogs.</title>
        <authorList>
            <person name="Sparks M.E."/>
            <person name="Blackburn M.B."/>
            <person name="Gundersen-Rindal D.E."/>
            <person name="Mitchell A."/>
            <person name="Farrar R."/>
            <person name="Kuhar D."/>
        </authorList>
    </citation>
    <scope>NUCLEOTIDE SEQUENCE [LARGE SCALE GENOMIC DNA]</scope>
    <source>
        <strain evidence="1 2">21-1</strain>
    </source>
</reference>
<gene>
    <name evidence="1" type="ORF">BKX93_19600</name>
</gene>
<evidence type="ECO:0000313" key="1">
    <source>
        <dbReference type="EMBL" id="AOZ51979.1"/>
    </source>
</evidence>
<dbReference type="Pfam" id="PF12697">
    <property type="entry name" value="Abhydrolase_6"/>
    <property type="match status" value="1"/>
</dbReference>
<dbReference type="Proteomes" id="UP000178776">
    <property type="component" value="Chromosome"/>
</dbReference>
<protein>
    <submittedName>
        <fullName evidence="1">Alpha/beta hydrolase</fullName>
    </submittedName>
</protein>
<dbReference type="PRINTS" id="PR00111">
    <property type="entry name" value="ABHYDROLASE"/>
</dbReference>
<organism evidence="1 2">
    <name type="scientific">Chromobacterium vaccinii</name>
    <dbReference type="NCBI Taxonomy" id="1108595"/>
    <lineage>
        <taxon>Bacteria</taxon>
        <taxon>Pseudomonadati</taxon>
        <taxon>Pseudomonadota</taxon>
        <taxon>Betaproteobacteria</taxon>
        <taxon>Neisseriales</taxon>
        <taxon>Chromobacteriaceae</taxon>
        <taxon>Chromobacterium</taxon>
    </lineage>
</organism>
<dbReference type="AlphaFoldDB" id="A0A1D9LL63"/>
<name>A0A1D9LL63_9NEIS</name>
<dbReference type="STRING" id="1108595.BKX93_19600"/>
<dbReference type="RefSeq" id="WP_046168697.1">
    <property type="nucleotide sequence ID" value="NZ_CP017707.1"/>
</dbReference>
<dbReference type="Gene3D" id="3.40.50.1820">
    <property type="entry name" value="alpha/beta hydrolase"/>
    <property type="match status" value="1"/>
</dbReference>
<proteinExistence type="predicted"/>
<evidence type="ECO:0000313" key="2">
    <source>
        <dbReference type="Proteomes" id="UP000178776"/>
    </source>
</evidence>
<dbReference type="InterPro" id="IPR029058">
    <property type="entry name" value="AB_hydrolase_fold"/>
</dbReference>
<accession>A0A1D9LL63</accession>
<dbReference type="InterPro" id="IPR050266">
    <property type="entry name" value="AB_hydrolase_sf"/>
</dbReference>
<dbReference type="GeneID" id="68843410"/>
<keyword evidence="1" id="KW-0378">Hydrolase</keyword>